<evidence type="ECO:0000313" key="1">
    <source>
        <dbReference type="EMBL" id="PVH27001.1"/>
    </source>
</evidence>
<keyword evidence="2" id="KW-1185">Reference proteome</keyword>
<dbReference type="EMBL" id="QDKG01000001">
    <property type="protein sequence ID" value="PVH27001.1"/>
    <property type="molecule type" value="Genomic_DNA"/>
</dbReference>
<gene>
    <name evidence="1" type="ORF">DC487_05240</name>
</gene>
<proteinExistence type="predicted"/>
<evidence type="ECO:0000313" key="2">
    <source>
        <dbReference type="Proteomes" id="UP000245627"/>
    </source>
</evidence>
<name>A0A2T8HNK0_9SPHI</name>
<dbReference type="AlphaFoldDB" id="A0A2T8HNK0"/>
<organism evidence="1 2">
    <name type="scientific">Sphingobacterium corticibacter</name>
    <dbReference type="NCBI Taxonomy" id="2171749"/>
    <lineage>
        <taxon>Bacteria</taxon>
        <taxon>Pseudomonadati</taxon>
        <taxon>Bacteroidota</taxon>
        <taxon>Sphingobacteriia</taxon>
        <taxon>Sphingobacteriales</taxon>
        <taxon>Sphingobacteriaceae</taxon>
        <taxon>Sphingobacterium</taxon>
    </lineage>
</organism>
<evidence type="ECO:0008006" key="3">
    <source>
        <dbReference type="Google" id="ProtNLM"/>
    </source>
</evidence>
<dbReference type="RefSeq" id="WP_116774856.1">
    <property type="nucleotide sequence ID" value="NZ_QDKG01000001.1"/>
</dbReference>
<accession>A0A2T8HNK0</accession>
<sequence>MGTTIDLHNEGTIIDSSKDTVIVTKVLETVRGGRALDVTGFDPKVVNAGHIIIKDTATGNIFKPMPVNTAATAYAALPDGYEYAHVQINTVLTAKPAAALLVRGTVNPKACVIEPTAEAIEALGPLIIFRAD</sequence>
<dbReference type="Proteomes" id="UP000245627">
    <property type="component" value="Unassembled WGS sequence"/>
</dbReference>
<reference evidence="1 2" key="1">
    <citation type="submission" date="2018-04" db="EMBL/GenBank/DDBJ databases">
        <title>Sphingobacterium cortibacter sp. nov.</title>
        <authorList>
            <person name="Li Y."/>
        </authorList>
    </citation>
    <scope>NUCLEOTIDE SEQUENCE [LARGE SCALE GENOMIC DNA]</scope>
    <source>
        <strain evidence="1 2">2c-3</strain>
    </source>
</reference>
<comment type="caution">
    <text evidence="1">The sequence shown here is derived from an EMBL/GenBank/DDBJ whole genome shotgun (WGS) entry which is preliminary data.</text>
</comment>
<protein>
    <recommendedName>
        <fullName evidence="3">Head decoration protein</fullName>
    </recommendedName>
</protein>
<dbReference type="OrthoDB" id="1094042at2"/>